<dbReference type="EMBL" id="GBXM01003073">
    <property type="protein sequence ID" value="JAI05505.1"/>
    <property type="molecule type" value="Transcribed_RNA"/>
</dbReference>
<reference evidence="1" key="2">
    <citation type="journal article" date="2015" name="Fish Shellfish Immunol.">
        <title>Early steps in the European eel (Anguilla anguilla)-Vibrio vulnificus interaction in the gills: Role of the RtxA13 toxin.</title>
        <authorList>
            <person name="Callol A."/>
            <person name="Pajuelo D."/>
            <person name="Ebbesson L."/>
            <person name="Teles M."/>
            <person name="MacKenzie S."/>
            <person name="Amaro C."/>
        </authorList>
    </citation>
    <scope>NUCLEOTIDE SEQUENCE</scope>
</reference>
<evidence type="ECO:0000313" key="1">
    <source>
        <dbReference type="EMBL" id="JAI05505.1"/>
    </source>
</evidence>
<sequence>MFQEKYTTGHNWFRKYIYFQLSYSSRHCGWILSSFCPCLEVLHRAGGLLVGLRFLIILANLEVTQLIALLV</sequence>
<protein>
    <submittedName>
        <fullName evidence="1">Uncharacterized protein</fullName>
    </submittedName>
</protein>
<reference evidence="1" key="1">
    <citation type="submission" date="2014-11" db="EMBL/GenBank/DDBJ databases">
        <authorList>
            <person name="Amaro Gonzalez C."/>
        </authorList>
    </citation>
    <scope>NUCLEOTIDE SEQUENCE</scope>
</reference>
<name>A0A0E9XS87_ANGAN</name>
<dbReference type="AlphaFoldDB" id="A0A0E9XS87"/>
<proteinExistence type="predicted"/>
<organism evidence="1">
    <name type="scientific">Anguilla anguilla</name>
    <name type="common">European freshwater eel</name>
    <name type="synonym">Muraena anguilla</name>
    <dbReference type="NCBI Taxonomy" id="7936"/>
    <lineage>
        <taxon>Eukaryota</taxon>
        <taxon>Metazoa</taxon>
        <taxon>Chordata</taxon>
        <taxon>Craniata</taxon>
        <taxon>Vertebrata</taxon>
        <taxon>Euteleostomi</taxon>
        <taxon>Actinopterygii</taxon>
        <taxon>Neopterygii</taxon>
        <taxon>Teleostei</taxon>
        <taxon>Anguilliformes</taxon>
        <taxon>Anguillidae</taxon>
        <taxon>Anguilla</taxon>
    </lineage>
</organism>
<accession>A0A0E9XS87</accession>